<accession>A0AAV4AFI1</accession>
<dbReference type="Proteomes" id="UP000735302">
    <property type="component" value="Unassembled WGS sequence"/>
</dbReference>
<proteinExistence type="predicted"/>
<protein>
    <submittedName>
        <fullName evidence="1">Reverse transcriptase</fullName>
    </submittedName>
</protein>
<evidence type="ECO:0000313" key="2">
    <source>
        <dbReference type="Proteomes" id="UP000735302"/>
    </source>
</evidence>
<keyword evidence="2" id="KW-1185">Reference proteome</keyword>
<reference evidence="1 2" key="1">
    <citation type="journal article" date="2021" name="Elife">
        <title>Chloroplast acquisition without the gene transfer in kleptoplastic sea slugs, Plakobranchus ocellatus.</title>
        <authorList>
            <person name="Maeda T."/>
            <person name="Takahashi S."/>
            <person name="Yoshida T."/>
            <person name="Shimamura S."/>
            <person name="Takaki Y."/>
            <person name="Nagai Y."/>
            <person name="Toyoda A."/>
            <person name="Suzuki Y."/>
            <person name="Arimoto A."/>
            <person name="Ishii H."/>
            <person name="Satoh N."/>
            <person name="Nishiyama T."/>
            <person name="Hasebe M."/>
            <person name="Maruyama T."/>
            <person name="Minagawa J."/>
            <person name="Obokata J."/>
            <person name="Shigenobu S."/>
        </authorList>
    </citation>
    <scope>NUCLEOTIDE SEQUENCE [LARGE SCALE GENOMIC DNA]</scope>
</reference>
<keyword evidence="1" id="KW-0548">Nucleotidyltransferase</keyword>
<name>A0AAV4AFI1_9GAST</name>
<keyword evidence="1" id="KW-0808">Transferase</keyword>
<dbReference type="AlphaFoldDB" id="A0AAV4AFI1"/>
<dbReference type="EMBL" id="BLXT01003750">
    <property type="protein sequence ID" value="GFO05652.1"/>
    <property type="molecule type" value="Genomic_DNA"/>
</dbReference>
<gene>
    <name evidence="1" type="ORF">PoB_003215700</name>
</gene>
<dbReference type="GO" id="GO:0003964">
    <property type="term" value="F:RNA-directed DNA polymerase activity"/>
    <property type="evidence" value="ECO:0007669"/>
    <property type="project" value="UniProtKB-KW"/>
</dbReference>
<keyword evidence="1" id="KW-0695">RNA-directed DNA polymerase</keyword>
<comment type="caution">
    <text evidence="1">The sequence shown here is derived from an EMBL/GenBank/DDBJ whole genome shotgun (WGS) entry which is preliminary data.</text>
</comment>
<organism evidence="1 2">
    <name type="scientific">Plakobranchus ocellatus</name>
    <dbReference type="NCBI Taxonomy" id="259542"/>
    <lineage>
        <taxon>Eukaryota</taxon>
        <taxon>Metazoa</taxon>
        <taxon>Spiralia</taxon>
        <taxon>Lophotrochozoa</taxon>
        <taxon>Mollusca</taxon>
        <taxon>Gastropoda</taxon>
        <taxon>Heterobranchia</taxon>
        <taxon>Euthyneura</taxon>
        <taxon>Panpulmonata</taxon>
        <taxon>Sacoglossa</taxon>
        <taxon>Placobranchoidea</taxon>
        <taxon>Plakobranchidae</taxon>
        <taxon>Plakobranchus</taxon>
    </lineage>
</organism>
<sequence>MLENSEDRAVRSIQPQLRTGRKWKDDKAVNQTKDGLKMKEVIGLTQTGRKGLGSGGVKWWGKQKITIVIWIPYQDPCSKFDSLNTIENESVEKFKLFMN</sequence>
<evidence type="ECO:0000313" key="1">
    <source>
        <dbReference type="EMBL" id="GFO05652.1"/>
    </source>
</evidence>